<feature type="transmembrane region" description="Helical" evidence="5">
    <location>
        <begin position="226"/>
        <end position="244"/>
    </location>
</feature>
<gene>
    <name evidence="8" type="ORF">ACEWY4_001747</name>
</gene>
<dbReference type="AlphaFoldDB" id="A0ABD1KTT5"/>
<feature type="signal peptide" evidence="6">
    <location>
        <begin position="1"/>
        <end position="21"/>
    </location>
</feature>
<evidence type="ECO:0000313" key="8">
    <source>
        <dbReference type="EMBL" id="KAL2102579.1"/>
    </source>
</evidence>
<evidence type="ECO:0000256" key="5">
    <source>
        <dbReference type="SAM" id="Phobius"/>
    </source>
</evidence>
<comment type="caution">
    <text evidence="8">The sequence shown here is derived from an EMBL/GenBank/DDBJ whole genome shotgun (WGS) entry which is preliminary data.</text>
</comment>
<keyword evidence="3 5" id="KW-0472">Membrane</keyword>
<keyword evidence="2 6" id="KW-0732">Signal</keyword>
<keyword evidence="4" id="KW-0325">Glycoprotein</keyword>
<dbReference type="EMBL" id="JBHFQA010000002">
    <property type="protein sequence ID" value="KAL2102579.1"/>
    <property type="molecule type" value="Genomic_DNA"/>
</dbReference>
<keyword evidence="9" id="KW-1185">Reference proteome</keyword>
<comment type="subcellular location">
    <subcellularLocation>
        <location evidence="1">Membrane</location>
    </subcellularLocation>
</comment>
<evidence type="ECO:0000256" key="6">
    <source>
        <dbReference type="SAM" id="SignalP"/>
    </source>
</evidence>
<feature type="domain" description="Immunoglobulin V-set" evidence="7">
    <location>
        <begin position="24"/>
        <end position="110"/>
    </location>
</feature>
<dbReference type="InterPro" id="IPR013106">
    <property type="entry name" value="Ig_V-set"/>
</dbReference>
<evidence type="ECO:0000256" key="3">
    <source>
        <dbReference type="ARBA" id="ARBA00023136"/>
    </source>
</evidence>
<protein>
    <recommendedName>
        <fullName evidence="7">Immunoglobulin V-set domain-containing protein</fullName>
    </recommendedName>
</protein>
<dbReference type="InterPro" id="IPR015631">
    <property type="entry name" value="CD2/SLAM_rcpt"/>
</dbReference>
<name>A0ABD1KTT5_9TELE</name>
<keyword evidence="5" id="KW-0812">Transmembrane</keyword>
<dbReference type="Pfam" id="PF07686">
    <property type="entry name" value="V-set"/>
    <property type="match status" value="1"/>
</dbReference>
<dbReference type="GO" id="GO:0016020">
    <property type="term" value="C:membrane"/>
    <property type="evidence" value="ECO:0007669"/>
    <property type="project" value="UniProtKB-SubCell"/>
</dbReference>
<dbReference type="Proteomes" id="UP001591681">
    <property type="component" value="Unassembled WGS sequence"/>
</dbReference>
<dbReference type="InterPro" id="IPR036179">
    <property type="entry name" value="Ig-like_dom_sf"/>
</dbReference>
<proteinExistence type="predicted"/>
<feature type="chain" id="PRO_5044747442" description="Immunoglobulin V-set domain-containing protein" evidence="6">
    <location>
        <begin position="22"/>
        <end position="252"/>
    </location>
</feature>
<organism evidence="8 9">
    <name type="scientific">Coilia grayii</name>
    <name type="common">Gray's grenadier anchovy</name>
    <dbReference type="NCBI Taxonomy" id="363190"/>
    <lineage>
        <taxon>Eukaryota</taxon>
        <taxon>Metazoa</taxon>
        <taxon>Chordata</taxon>
        <taxon>Craniata</taxon>
        <taxon>Vertebrata</taxon>
        <taxon>Euteleostomi</taxon>
        <taxon>Actinopterygii</taxon>
        <taxon>Neopterygii</taxon>
        <taxon>Teleostei</taxon>
        <taxon>Clupei</taxon>
        <taxon>Clupeiformes</taxon>
        <taxon>Clupeoidei</taxon>
        <taxon>Engraulidae</taxon>
        <taxon>Coilinae</taxon>
        <taxon>Coilia</taxon>
    </lineage>
</organism>
<dbReference type="InterPro" id="IPR013783">
    <property type="entry name" value="Ig-like_fold"/>
</dbReference>
<evidence type="ECO:0000313" key="9">
    <source>
        <dbReference type="Proteomes" id="UP001591681"/>
    </source>
</evidence>
<dbReference type="PANTHER" id="PTHR12080">
    <property type="entry name" value="SIGNALING LYMPHOCYTIC ACTIVATION MOLECULE"/>
    <property type="match status" value="1"/>
</dbReference>
<sequence>MSSLLQCASLIFSAVAVVSTGQQYICASVGDSVTLATPKQYGKVLLKMSWDFNRTQNILTYQNTESASAQVSHAYEGRVGFDAISGSLTLTQLRKNDTGIYTLKIYSLFGSRGMTEWTRTLLVFESVATPSIVVASSPPSDADSCAVMVKCHSNDLSLTSTCNTSACSETDITYSNHNLKLSVINGYITCNHSNPVSWKDATLKLKALCRGLAPSVGVSPCVLKTLLLSVALVAMVTAVITVHIREKLHKKD</sequence>
<evidence type="ECO:0000259" key="7">
    <source>
        <dbReference type="Pfam" id="PF07686"/>
    </source>
</evidence>
<evidence type="ECO:0000256" key="2">
    <source>
        <dbReference type="ARBA" id="ARBA00022729"/>
    </source>
</evidence>
<dbReference type="SUPFAM" id="SSF48726">
    <property type="entry name" value="Immunoglobulin"/>
    <property type="match status" value="1"/>
</dbReference>
<dbReference type="PANTHER" id="PTHR12080:SF48">
    <property type="entry name" value="IMMUNOGLOBULIN SUBTYPE DOMAIN-CONTAINING PROTEIN"/>
    <property type="match status" value="1"/>
</dbReference>
<evidence type="ECO:0000256" key="4">
    <source>
        <dbReference type="ARBA" id="ARBA00023180"/>
    </source>
</evidence>
<keyword evidence="5" id="KW-1133">Transmembrane helix</keyword>
<dbReference type="Gene3D" id="2.60.40.10">
    <property type="entry name" value="Immunoglobulins"/>
    <property type="match status" value="1"/>
</dbReference>
<accession>A0ABD1KTT5</accession>
<evidence type="ECO:0000256" key="1">
    <source>
        <dbReference type="ARBA" id="ARBA00004370"/>
    </source>
</evidence>
<reference evidence="8 9" key="1">
    <citation type="submission" date="2024-09" db="EMBL/GenBank/DDBJ databases">
        <title>A chromosome-level genome assembly of Gray's grenadier anchovy, Coilia grayii.</title>
        <authorList>
            <person name="Fu Z."/>
        </authorList>
    </citation>
    <scope>NUCLEOTIDE SEQUENCE [LARGE SCALE GENOMIC DNA]</scope>
    <source>
        <strain evidence="8">G4</strain>
        <tissue evidence="8">Muscle</tissue>
    </source>
</reference>